<dbReference type="InterPro" id="IPR003136">
    <property type="entry name" value="Cytidylate_kin"/>
</dbReference>
<name>A0A0P9EKC9_9BACL</name>
<sequence>MEEHISIAVDGPAGAGKSTVARAVAKRLGLLYVDTGAMYRTVAWLAVRFGVKATDENGLVRLLDEYPVEFRRDATEGTLAVFFQGRDITPELRSPDVSAIVSPLSVHPRVRERLTSIQRDLRKNTGVVMDGRDIGTVVMPDADVKVFLTASLNERARRRAEEFALKGHTVEESEIRDSMAERDERDSSRDIAPLRPAMDAHILDSTGKSIDEVVAQILNWVRECAK</sequence>
<evidence type="ECO:0000256" key="3">
    <source>
        <dbReference type="ARBA" id="ARBA00022741"/>
    </source>
</evidence>
<keyword evidence="3 8" id="KW-0547">Nucleotide-binding</keyword>
<dbReference type="SUPFAM" id="SSF52540">
    <property type="entry name" value="P-loop containing nucleoside triphosphate hydrolases"/>
    <property type="match status" value="1"/>
</dbReference>
<dbReference type="RefSeq" id="WP_054969427.1">
    <property type="nucleotide sequence ID" value="NZ_LJCO01000048.1"/>
</dbReference>
<reference evidence="11 12" key="1">
    <citation type="submission" date="2015-09" db="EMBL/GenBank/DDBJ databases">
        <title>Draft genome sequence of Alicyclobacillus ferrooxydans DSM 22381.</title>
        <authorList>
            <person name="Hemp J."/>
        </authorList>
    </citation>
    <scope>NUCLEOTIDE SEQUENCE [LARGE SCALE GENOMIC DNA]</scope>
    <source>
        <strain evidence="11 12">TC-34</strain>
    </source>
</reference>
<proteinExistence type="inferred from homology"/>
<comment type="catalytic activity">
    <reaction evidence="7 8">
        <text>CMP + ATP = CDP + ADP</text>
        <dbReference type="Rhea" id="RHEA:11600"/>
        <dbReference type="ChEBI" id="CHEBI:30616"/>
        <dbReference type="ChEBI" id="CHEBI:58069"/>
        <dbReference type="ChEBI" id="CHEBI:60377"/>
        <dbReference type="ChEBI" id="CHEBI:456216"/>
        <dbReference type="EC" id="2.7.4.25"/>
    </reaction>
</comment>
<comment type="subcellular location">
    <subcellularLocation>
        <location evidence="8">Cytoplasm</location>
    </subcellularLocation>
</comment>
<evidence type="ECO:0000256" key="1">
    <source>
        <dbReference type="ARBA" id="ARBA00009427"/>
    </source>
</evidence>
<dbReference type="GO" id="GO:0006220">
    <property type="term" value="P:pyrimidine nucleotide metabolic process"/>
    <property type="evidence" value="ECO:0007669"/>
    <property type="project" value="UniProtKB-UniRule"/>
</dbReference>
<evidence type="ECO:0000256" key="6">
    <source>
        <dbReference type="ARBA" id="ARBA00047615"/>
    </source>
</evidence>
<evidence type="ECO:0000313" key="12">
    <source>
        <dbReference type="Proteomes" id="UP000050482"/>
    </source>
</evidence>
<evidence type="ECO:0000256" key="4">
    <source>
        <dbReference type="ARBA" id="ARBA00022777"/>
    </source>
</evidence>
<dbReference type="PANTHER" id="PTHR21299:SF2">
    <property type="entry name" value="CYTIDYLATE KINASE"/>
    <property type="match status" value="1"/>
</dbReference>
<dbReference type="EC" id="2.7.4.25" evidence="8"/>
<dbReference type="GO" id="GO:0036430">
    <property type="term" value="F:CMP kinase activity"/>
    <property type="evidence" value="ECO:0007669"/>
    <property type="project" value="RHEA"/>
</dbReference>
<dbReference type="CDD" id="cd02020">
    <property type="entry name" value="CMPK"/>
    <property type="match status" value="1"/>
</dbReference>
<dbReference type="Gene3D" id="3.40.50.300">
    <property type="entry name" value="P-loop containing nucleotide triphosphate hydrolases"/>
    <property type="match status" value="1"/>
</dbReference>
<dbReference type="EMBL" id="LJCO01000048">
    <property type="protein sequence ID" value="KPV43552.1"/>
    <property type="molecule type" value="Genomic_DNA"/>
</dbReference>
<dbReference type="GO" id="GO:0036431">
    <property type="term" value="F:dCMP kinase activity"/>
    <property type="evidence" value="ECO:0007669"/>
    <property type="project" value="InterPro"/>
</dbReference>
<protein>
    <recommendedName>
        <fullName evidence="8">Cytidylate kinase</fullName>
        <shortName evidence="8">CK</shortName>
        <ecNumber evidence="8">2.7.4.25</ecNumber>
    </recommendedName>
    <alternativeName>
        <fullName evidence="8">Cytidine monophosphate kinase</fullName>
        <shortName evidence="8">CMP kinase</shortName>
    </alternativeName>
</protein>
<dbReference type="Proteomes" id="UP000050482">
    <property type="component" value="Unassembled WGS sequence"/>
</dbReference>
<dbReference type="GO" id="GO:0005829">
    <property type="term" value="C:cytosol"/>
    <property type="evidence" value="ECO:0007669"/>
    <property type="project" value="TreeGrafter"/>
</dbReference>
<dbReference type="GO" id="GO:0015949">
    <property type="term" value="P:nucleobase-containing small molecule interconversion"/>
    <property type="evidence" value="ECO:0007669"/>
    <property type="project" value="TreeGrafter"/>
</dbReference>
<organism evidence="11 12">
    <name type="scientific">Alicyclobacillus ferrooxydans</name>
    <dbReference type="NCBI Taxonomy" id="471514"/>
    <lineage>
        <taxon>Bacteria</taxon>
        <taxon>Bacillati</taxon>
        <taxon>Bacillota</taxon>
        <taxon>Bacilli</taxon>
        <taxon>Bacillales</taxon>
        <taxon>Alicyclobacillaceae</taxon>
        <taxon>Alicyclobacillus</taxon>
    </lineage>
</organism>
<keyword evidence="2 8" id="KW-0808">Transferase</keyword>
<dbReference type="PATRIC" id="fig|471514.4.peg.821"/>
<feature type="region of interest" description="Disordered" evidence="9">
    <location>
        <begin position="173"/>
        <end position="193"/>
    </location>
</feature>
<comment type="catalytic activity">
    <reaction evidence="6 8">
        <text>dCMP + ATP = dCDP + ADP</text>
        <dbReference type="Rhea" id="RHEA:25094"/>
        <dbReference type="ChEBI" id="CHEBI:30616"/>
        <dbReference type="ChEBI" id="CHEBI:57566"/>
        <dbReference type="ChEBI" id="CHEBI:58593"/>
        <dbReference type="ChEBI" id="CHEBI:456216"/>
        <dbReference type="EC" id="2.7.4.25"/>
    </reaction>
</comment>
<dbReference type="NCBIfam" id="TIGR00017">
    <property type="entry name" value="cmk"/>
    <property type="match status" value="1"/>
</dbReference>
<feature type="domain" description="Cytidylate kinase" evidence="10">
    <location>
        <begin position="7"/>
        <end position="222"/>
    </location>
</feature>
<evidence type="ECO:0000259" key="10">
    <source>
        <dbReference type="Pfam" id="PF02224"/>
    </source>
</evidence>
<evidence type="ECO:0000313" key="11">
    <source>
        <dbReference type="EMBL" id="KPV43552.1"/>
    </source>
</evidence>
<keyword evidence="4 8" id="KW-0418">Kinase</keyword>
<feature type="compositionally biased region" description="Basic and acidic residues" evidence="9">
    <location>
        <begin position="173"/>
        <end position="189"/>
    </location>
</feature>
<dbReference type="PANTHER" id="PTHR21299">
    <property type="entry name" value="CYTIDYLATE KINASE/PANTOATE-BETA-ALANINE LIGASE"/>
    <property type="match status" value="1"/>
</dbReference>
<dbReference type="InterPro" id="IPR027417">
    <property type="entry name" value="P-loop_NTPase"/>
</dbReference>
<gene>
    <name evidence="8" type="primary">cmk</name>
    <name evidence="11" type="ORF">AN477_12190</name>
</gene>
<accession>A0A0P9EKC9</accession>
<dbReference type="Pfam" id="PF02224">
    <property type="entry name" value="Cytidylate_kin"/>
    <property type="match status" value="1"/>
</dbReference>
<comment type="caution">
    <text evidence="11">The sequence shown here is derived from an EMBL/GenBank/DDBJ whole genome shotgun (WGS) entry which is preliminary data.</text>
</comment>
<feature type="binding site" evidence="8">
    <location>
        <begin position="11"/>
        <end position="19"/>
    </location>
    <ligand>
        <name>ATP</name>
        <dbReference type="ChEBI" id="CHEBI:30616"/>
    </ligand>
</feature>
<comment type="similarity">
    <text evidence="1 8">Belongs to the cytidylate kinase family. Type 1 subfamily.</text>
</comment>
<dbReference type="STRING" id="471514.AN477_12190"/>
<keyword evidence="8" id="KW-0963">Cytoplasm</keyword>
<evidence type="ECO:0000256" key="9">
    <source>
        <dbReference type="SAM" id="MobiDB-lite"/>
    </source>
</evidence>
<dbReference type="AlphaFoldDB" id="A0A0P9EKC9"/>
<evidence type="ECO:0000256" key="7">
    <source>
        <dbReference type="ARBA" id="ARBA00048478"/>
    </source>
</evidence>
<dbReference type="InterPro" id="IPR011994">
    <property type="entry name" value="Cytidylate_kinase_dom"/>
</dbReference>
<evidence type="ECO:0000256" key="2">
    <source>
        <dbReference type="ARBA" id="ARBA00022679"/>
    </source>
</evidence>
<dbReference type="HAMAP" id="MF_00238">
    <property type="entry name" value="Cytidyl_kinase_type1"/>
    <property type="match status" value="1"/>
</dbReference>
<keyword evidence="5 8" id="KW-0067">ATP-binding</keyword>
<keyword evidence="12" id="KW-1185">Reference proteome</keyword>
<evidence type="ECO:0000256" key="5">
    <source>
        <dbReference type="ARBA" id="ARBA00022840"/>
    </source>
</evidence>
<evidence type="ECO:0000256" key="8">
    <source>
        <dbReference type="HAMAP-Rule" id="MF_00238"/>
    </source>
</evidence>
<dbReference type="GO" id="GO:0005524">
    <property type="term" value="F:ATP binding"/>
    <property type="evidence" value="ECO:0007669"/>
    <property type="project" value="UniProtKB-UniRule"/>
</dbReference>